<gene>
    <name evidence="1" type="ORF">FHS48_002689</name>
</gene>
<sequence length="158" mass="16512">MTLSLIQANRLLPLVTVLIAVASGAASVFSALPDRQDAKTVTLPSVSQQDLPDHTPVWPDGNPFSADGEPWILPDPGPKATAQGPAGPGRVTGIISLPGGPQGVMVDKKFVPLGAPLAGGHLVSVSSDRYVIEIDGVTQTKLLDSSRKERLDRLLGKH</sequence>
<dbReference type="AlphaFoldDB" id="A0A7W9ZGW0"/>
<evidence type="ECO:0000313" key="1">
    <source>
        <dbReference type="EMBL" id="MBB6211252.1"/>
    </source>
</evidence>
<dbReference type="RefSeq" id="WP_184264072.1">
    <property type="nucleotide sequence ID" value="NZ_JACIIX010000010.1"/>
</dbReference>
<accession>A0A7W9ZGW0</accession>
<name>A0A7W9ZGW0_NOVIT</name>
<reference evidence="1 2" key="1">
    <citation type="submission" date="2020-08" db="EMBL/GenBank/DDBJ databases">
        <title>Genomic Encyclopedia of Type Strains, Phase IV (KMG-IV): sequencing the most valuable type-strain genomes for metagenomic binning, comparative biology and taxonomic classification.</title>
        <authorList>
            <person name="Goeker M."/>
        </authorList>
    </citation>
    <scope>NUCLEOTIDE SEQUENCE [LARGE SCALE GENOMIC DNA]</scope>
    <source>
        <strain evidence="1 2">DSM 11590</strain>
    </source>
</reference>
<evidence type="ECO:0000313" key="2">
    <source>
        <dbReference type="Proteomes" id="UP000544872"/>
    </source>
</evidence>
<protein>
    <submittedName>
        <fullName evidence="1">Uncharacterized protein</fullName>
    </submittedName>
</protein>
<keyword evidence="2" id="KW-1185">Reference proteome</keyword>
<organism evidence="1 2">
    <name type="scientific">Novispirillum itersonii</name>
    <name type="common">Aquaspirillum itersonii</name>
    <dbReference type="NCBI Taxonomy" id="189"/>
    <lineage>
        <taxon>Bacteria</taxon>
        <taxon>Pseudomonadati</taxon>
        <taxon>Pseudomonadota</taxon>
        <taxon>Alphaproteobacteria</taxon>
        <taxon>Rhodospirillales</taxon>
        <taxon>Novispirillaceae</taxon>
        <taxon>Novispirillum</taxon>
    </lineage>
</organism>
<dbReference type="EMBL" id="JACIIX010000010">
    <property type="protein sequence ID" value="MBB6211252.1"/>
    <property type="molecule type" value="Genomic_DNA"/>
</dbReference>
<proteinExistence type="predicted"/>
<comment type="caution">
    <text evidence="1">The sequence shown here is derived from an EMBL/GenBank/DDBJ whole genome shotgun (WGS) entry which is preliminary data.</text>
</comment>
<dbReference type="Proteomes" id="UP000544872">
    <property type="component" value="Unassembled WGS sequence"/>
</dbReference>